<dbReference type="AlphaFoldDB" id="A0A417YPP9"/>
<evidence type="ECO:0000256" key="11">
    <source>
        <dbReference type="ARBA" id="ARBA00023012"/>
    </source>
</evidence>
<comment type="subcellular location">
    <subcellularLocation>
        <location evidence="2">Cell membrane</location>
        <topology evidence="2">Multi-pass membrane protein</topology>
    </subcellularLocation>
</comment>
<dbReference type="PANTHER" id="PTHR45453:SF2">
    <property type="entry name" value="HISTIDINE KINASE"/>
    <property type="match status" value="1"/>
</dbReference>
<evidence type="ECO:0000256" key="12">
    <source>
        <dbReference type="ARBA" id="ARBA00023136"/>
    </source>
</evidence>
<dbReference type="PRINTS" id="PR00344">
    <property type="entry name" value="BCTRLSENSOR"/>
</dbReference>
<keyword evidence="16" id="KW-1185">Reference proteome</keyword>
<evidence type="ECO:0000256" key="4">
    <source>
        <dbReference type="ARBA" id="ARBA00022475"/>
    </source>
</evidence>
<dbReference type="GO" id="GO:0005886">
    <property type="term" value="C:plasma membrane"/>
    <property type="evidence" value="ECO:0007669"/>
    <property type="project" value="UniProtKB-SubCell"/>
</dbReference>
<evidence type="ECO:0000256" key="10">
    <source>
        <dbReference type="ARBA" id="ARBA00022989"/>
    </source>
</evidence>
<keyword evidence="12 13" id="KW-0472">Membrane</keyword>
<dbReference type="RefSeq" id="WP_118923310.1">
    <property type="nucleotide sequence ID" value="NZ_QWEG01000013.1"/>
</dbReference>
<protein>
    <recommendedName>
        <fullName evidence="3">histidine kinase</fullName>
        <ecNumber evidence="3">2.7.13.3</ecNumber>
    </recommendedName>
</protein>
<dbReference type="InterPro" id="IPR003594">
    <property type="entry name" value="HATPase_dom"/>
</dbReference>
<evidence type="ECO:0000256" key="9">
    <source>
        <dbReference type="ARBA" id="ARBA00022840"/>
    </source>
</evidence>
<dbReference type="EMBL" id="QWEG01000013">
    <property type="protein sequence ID" value="RHW35696.1"/>
    <property type="molecule type" value="Genomic_DNA"/>
</dbReference>
<keyword evidence="6 13" id="KW-0812">Transmembrane</keyword>
<evidence type="ECO:0000256" key="3">
    <source>
        <dbReference type="ARBA" id="ARBA00012438"/>
    </source>
</evidence>
<accession>A0A417YPP9</accession>
<feature type="transmembrane region" description="Helical" evidence="13">
    <location>
        <begin position="12"/>
        <end position="30"/>
    </location>
</feature>
<keyword evidence="7" id="KW-0547">Nucleotide-binding</keyword>
<evidence type="ECO:0000256" key="1">
    <source>
        <dbReference type="ARBA" id="ARBA00000085"/>
    </source>
</evidence>
<dbReference type="EC" id="2.7.13.3" evidence="3"/>
<evidence type="ECO:0000256" key="6">
    <source>
        <dbReference type="ARBA" id="ARBA00022692"/>
    </source>
</evidence>
<evidence type="ECO:0000256" key="7">
    <source>
        <dbReference type="ARBA" id="ARBA00022741"/>
    </source>
</evidence>
<dbReference type="InterPro" id="IPR036890">
    <property type="entry name" value="HATPase_C_sf"/>
</dbReference>
<dbReference type="InterPro" id="IPR004358">
    <property type="entry name" value="Sig_transdc_His_kin-like_C"/>
</dbReference>
<dbReference type="OrthoDB" id="9780487at2"/>
<keyword evidence="11" id="KW-0902">Two-component regulatory system</keyword>
<dbReference type="Gene3D" id="3.30.565.10">
    <property type="entry name" value="Histidine kinase-like ATPase, C-terminal domain"/>
    <property type="match status" value="1"/>
</dbReference>
<sequence>MNFRGYFSDQKALIGCFMLIMAFMNIVVLSDPALKIHMSSLLYIDSIAILIMAGYFILDFRRKNAFFKSADKLELGQPIDFRGVRFSNEEKRYMNLLARHHASYLDKIHKSDLEKKEWMEYMTSWFHEIKTPIAVSRMLFETGDGSKSLEEEMDRIEHFAEQALYFSRLNEFNNDYLIQELEIDSLVKELLKAHSKTFFAKKIRPVVHLESFICLTDKKALQFILNQLLGNSLKYTGAGGELRITVRSKNKTIVISDNGIGISPEDLPRIFEKGFTGKNGRKLHSSTGMGLYLAKKIADKLGHRIKIHSEKGSYTEACIHFPDHGDAFHMGAK</sequence>
<feature type="transmembrane region" description="Helical" evidence="13">
    <location>
        <begin position="36"/>
        <end position="58"/>
    </location>
</feature>
<dbReference type="SMART" id="SM00387">
    <property type="entry name" value="HATPase_c"/>
    <property type="match status" value="1"/>
</dbReference>
<evidence type="ECO:0000313" key="15">
    <source>
        <dbReference type="EMBL" id="RHW35696.1"/>
    </source>
</evidence>
<evidence type="ECO:0000256" key="13">
    <source>
        <dbReference type="SAM" id="Phobius"/>
    </source>
</evidence>
<dbReference type="Pfam" id="PF02518">
    <property type="entry name" value="HATPase_c"/>
    <property type="match status" value="1"/>
</dbReference>
<evidence type="ECO:0000313" key="16">
    <source>
        <dbReference type="Proteomes" id="UP000284416"/>
    </source>
</evidence>
<dbReference type="InterPro" id="IPR050351">
    <property type="entry name" value="BphY/WalK/GraS-like"/>
</dbReference>
<dbReference type="Proteomes" id="UP000284416">
    <property type="component" value="Unassembled WGS sequence"/>
</dbReference>
<dbReference type="GO" id="GO:0005524">
    <property type="term" value="F:ATP binding"/>
    <property type="evidence" value="ECO:0007669"/>
    <property type="project" value="UniProtKB-KW"/>
</dbReference>
<feature type="domain" description="Histidine kinase" evidence="14">
    <location>
        <begin position="124"/>
        <end position="325"/>
    </location>
</feature>
<dbReference type="GO" id="GO:0004721">
    <property type="term" value="F:phosphoprotein phosphatase activity"/>
    <property type="evidence" value="ECO:0007669"/>
    <property type="project" value="TreeGrafter"/>
</dbReference>
<dbReference type="GO" id="GO:0016036">
    <property type="term" value="P:cellular response to phosphate starvation"/>
    <property type="evidence" value="ECO:0007669"/>
    <property type="project" value="TreeGrafter"/>
</dbReference>
<dbReference type="SUPFAM" id="SSF55874">
    <property type="entry name" value="ATPase domain of HSP90 chaperone/DNA topoisomerase II/histidine kinase"/>
    <property type="match status" value="1"/>
</dbReference>
<dbReference type="PANTHER" id="PTHR45453">
    <property type="entry name" value="PHOSPHATE REGULON SENSOR PROTEIN PHOR"/>
    <property type="match status" value="1"/>
</dbReference>
<reference evidence="15 16" key="1">
    <citation type="journal article" date="2017" name="Int. J. Syst. Evol. Microbiol.">
        <title>Bacillus notoginsengisoli sp. nov., a novel bacterium isolated from the rhizosphere of Panax notoginseng.</title>
        <authorList>
            <person name="Zhang M.Y."/>
            <person name="Cheng J."/>
            <person name="Cai Y."/>
            <person name="Zhang T.Y."/>
            <person name="Wu Y.Y."/>
            <person name="Manikprabhu D."/>
            <person name="Li W.J."/>
            <person name="Zhang Y.X."/>
        </authorList>
    </citation>
    <scope>NUCLEOTIDE SEQUENCE [LARGE SCALE GENOMIC DNA]</scope>
    <source>
        <strain evidence="15 16">JCM 30743</strain>
    </source>
</reference>
<proteinExistence type="predicted"/>
<evidence type="ECO:0000256" key="2">
    <source>
        <dbReference type="ARBA" id="ARBA00004651"/>
    </source>
</evidence>
<keyword evidence="5" id="KW-0808">Transferase</keyword>
<comment type="caution">
    <text evidence="15">The sequence shown here is derived from an EMBL/GenBank/DDBJ whole genome shotgun (WGS) entry which is preliminary data.</text>
</comment>
<keyword evidence="4" id="KW-1003">Cell membrane</keyword>
<keyword evidence="8 15" id="KW-0418">Kinase</keyword>
<organism evidence="15 16">
    <name type="scientific">Neobacillus notoginsengisoli</name>
    <dbReference type="NCBI Taxonomy" id="1578198"/>
    <lineage>
        <taxon>Bacteria</taxon>
        <taxon>Bacillati</taxon>
        <taxon>Bacillota</taxon>
        <taxon>Bacilli</taxon>
        <taxon>Bacillales</taxon>
        <taxon>Bacillaceae</taxon>
        <taxon>Neobacillus</taxon>
    </lineage>
</organism>
<keyword evidence="10 13" id="KW-1133">Transmembrane helix</keyword>
<name>A0A417YPP9_9BACI</name>
<keyword evidence="9" id="KW-0067">ATP-binding</keyword>
<evidence type="ECO:0000256" key="8">
    <source>
        <dbReference type="ARBA" id="ARBA00022777"/>
    </source>
</evidence>
<dbReference type="InterPro" id="IPR005467">
    <property type="entry name" value="His_kinase_dom"/>
</dbReference>
<gene>
    <name evidence="15" type="ORF">D1B31_18820</name>
</gene>
<evidence type="ECO:0000259" key="14">
    <source>
        <dbReference type="PROSITE" id="PS50109"/>
    </source>
</evidence>
<dbReference type="GO" id="GO:0000155">
    <property type="term" value="F:phosphorelay sensor kinase activity"/>
    <property type="evidence" value="ECO:0007669"/>
    <property type="project" value="TreeGrafter"/>
</dbReference>
<dbReference type="PROSITE" id="PS50109">
    <property type="entry name" value="HIS_KIN"/>
    <property type="match status" value="1"/>
</dbReference>
<comment type="catalytic activity">
    <reaction evidence="1">
        <text>ATP + protein L-histidine = ADP + protein N-phospho-L-histidine.</text>
        <dbReference type="EC" id="2.7.13.3"/>
    </reaction>
</comment>
<evidence type="ECO:0000256" key="5">
    <source>
        <dbReference type="ARBA" id="ARBA00022679"/>
    </source>
</evidence>